<sequence length="196" mass="19390">MSITTLHERKTGKTRALLATGIVVGLGAVGTLAAFTDTASFTSTFATGSVDIALDGTNEGKPTPYAFTAWDSLLMVPASEKYAPLVVNNKGTSPFTYTMATPALAGTAALAEGPTGLQASIVAITGSTCDAAAFAGGTPVTSTGSLSALAIATPRTLAPGTSETLCFQAVLPAAAPDSLSGVTVTPTFTLTAVAAV</sequence>
<accession>A0A1T5IMM5</accession>
<dbReference type="OrthoDB" id="4951771at2"/>
<keyword evidence="1" id="KW-1133">Transmembrane helix</keyword>
<evidence type="ECO:0000256" key="1">
    <source>
        <dbReference type="SAM" id="Phobius"/>
    </source>
</evidence>
<proteinExistence type="predicted"/>
<evidence type="ECO:0000313" key="2">
    <source>
        <dbReference type="EMBL" id="SKC40379.1"/>
    </source>
</evidence>
<dbReference type="NCBIfam" id="TIGR04088">
    <property type="entry name" value="cognate_SipW"/>
    <property type="match status" value="1"/>
</dbReference>
<dbReference type="AlphaFoldDB" id="A0A1T5IMM5"/>
<dbReference type="RefSeq" id="WP_159449481.1">
    <property type="nucleotide sequence ID" value="NZ_FUZP01000001.1"/>
</dbReference>
<evidence type="ECO:0000313" key="3">
    <source>
        <dbReference type="Proteomes" id="UP000190857"/>
    </source>
</evidence>
<keyword evidence="1" id="KW-0812">Transmembrane</keyword>
<feature type="transmembrane region" description="Helical" evidence="1">
    <location>
        <begin position="16"/>
        <end position="35"/>
    </location>
</feature>
<dbReference type="STRING" id="123320.SAMN06309945_0628"/>
<keyword evidence="1" id="KW-0472">Membrane</keyword>
<dbReference type="InterPro" id="IPR023833">
    <property type="entry name" value="Signal_pept_SipW-depend-type"/>
</dbReference>
<dbReference type="EMBL" id="FUZP01000001">
    <property type="protein sequence ID" value="SKC40379.1"/>
    <property type="molecule type" value="Genomic_DNA"/>
</dbReference>
<protein>
    <submittedName>
        <fullName evidence="2">SipW-cognate class signal peptide</fullName>
    </submittedName>
</protein>
<keyword evidence="3" id="KW-1185">Reference proteome</keyword>
<organism evidence="2 3">
    <name type="scientific">Okibacterium fritillariae</name>
    <dbReference type="NCBI Taxonomy" id="123320"/>
    <lineage>
        <taxon>Bacteria</taxon>
        <taxon>Bacillati</taxon>
        <taxon>Actinomycetota</taxon>
        <taxon>Actinomycetes</taxon>
        <taxon>Micrococcales</taxon>
        <taxon>Microbacteriaceae</taxon>
        <taxon>Okibacterium</taxon>
    </lineage>
</organism>
<gene>
    <name evidence="2" type="ORF">SAMN06309945_0628</name>
</gene>
<dbReference type="Proteomes" id="UP000190857">
    <property type="component" value="Unassembled WGS sequence"/>
</dbReference>
<name>A0A1T5IMM5_9MICO</name>
<reference evidence="2 3" key="1">
    <citation type="submission" date="2017-02" db="EMBL/GenBank/DDBJ databases">
        <authorList>
            <person name="Peterson S.W."/>
        </authorList>
    </citation>
    <scope>NUCLEOTIDE SEQUENCE [LARGE SCALE GENOMIC DNA]</scope>
    <source>
        <strain evidence="2 3">VKM Ac-2059</strain>
    </source>
</reference>